<dbReference type="KEGG" id="ccot:CCAX7_25490"/>
<keyword evidence="2" id="KW-1185">Reference proteome</keyword>
<name>A0A402CVR6_9BACT</name>
<protein>
    <submittedName>
        <fullName evidence="1">Uncharacterized protein</fullName>
    </submittedName>
</protein>
<organism evidence="1 2">
    <name type="scientific">Capsulimonas corticalis</name>
    <dbReference type="NCBI Taxonomy" id="2219043"/>
    <lineage>
        <taxon>Bacteria</taxon>
        <taxon>Bacillati</taxon>
        <taxon>Armatimonadota</taxon>
        <taxon>Armatimonadia</taxon>
        <taxon>Capsulimonadales</taxon>
        <taxon>Capsulimonadaceae</taxon>
        <taxon>Capsulimonas</taxon>
    </lineage>
</organism>
<dbReference type="AlphaFoldDB" id="A0A402CVR6"/>
<dbReference type="RefSeq" id="WP_119321447.1">
    <property type="nucleotide sequence ID" value="NZ_AP025739.1"/>
</dbReference>
<reference evidence="1 2" key="1">
    <citation type="journal article" date="2019" name="Int. J. Syst. Evol. Microbiol.">
        <title>Capsulimonas corticalis gen. nov., sp. nov., an aerobic capsulated bacterium, of a novel bacterial order, Capsulimonadales ord. nov., of the class Armatimonadia of the phylum Armatimonadetes.</title>
        <authorList>
            <person name="Li J."/>
            <person name="Kudo C."/>
            <person name="Tonouchi A."/>
        </authorList>
    </citation>
    <scope>NUCLEOTIDE SEQUENCE [LARGE SCALE GENOMIC DNA]</scope>
    <source>
        <strain evidence="1 2">AX-7</strain>
    </source>
</reference>
<dbReference type="OrthoDB" id="608729at2"/>
<proteinExistence type="predicted"/>
<evidence type="ECO:0000313" key="2">
    <source>
        <dbReference type="Proteomes" id="UP000287394"/>
    </source>
</evidence>
<accession>A0A402CVR6</accession>
<sequence length="612" mass="66571">MPFAAILAVGVLAAEAPAQADDVPGTYSVSWIGNTYGRGGRPSDPGRYWMQDYITQMVVQPDGACVTTSPWDEGGRDHGIYKDGLVVGNEDRKIDNQSIAAGGHRWTIAGGRVTSDDGRMIADAGTPSALGVAADGKLLVADNGWRRQIRFYDVAGAPRLTGVFGVRGGIGASYTAPYALPAAMNAPAYPAGTYGPGVAHPFKLQDLTGVGEDSAGRLFIGFSGGGTGIRCFQKNAAGRWTLHWRLETYCFVDAVDFDPATDGRDIYGVQEHYKLDYAKTDPGSEWSLFAYTADTAVFPHDPRNIDDVKAGHEHGLTSCWYRTVKGHRLLFTEGMTCQMVNIFRFEKHGERAIPSGLIMKTDHTMYGPSGGRDGYFWPPNRPKPASTTSIWRDANGDGEYQADEFQTTEIPDNPGVWPDSGGNLWLAGNPLTVRNLSGFDSAGNPIYRDIDAQTFALTGIDTVGHVQYQEDRDRMILVTAGYRELAGGKLYIVDRWKEGNRKARYVCPLACPHPAAFTVAGDYLFDGGWETRARVYVTDLRTGKPAGTMDVPDTLGGDGHTGNVDIGYGLRAYKRANDEYLVSIEDDYMSKVVLYRWRPGAASPGSSNNDDK</sequence>
<dbReference type="SUPFAM" id="SSF50993">
    <property type="entry name" value="Peptidase/esterase 'gauge' domain"/>
    <property type="match status" value="1"/>
</dbReference>
<gene>
    <name evidence="1" type="ORF">CCAX7_25490</name>
</gene>
<evidence type="ECO:0000313" key="1">
    <source>
        <dbReference type="EMBL" id="BDI30498.1"/>
    </source>
</evidence>
<dbReference type="EMBL" id="AP025739">
    <property type="protein sequence ID" value="BDI30498.1"/>
    <property type="molecule type" value="Genomic_DNA"/>
</dbReference>
<dbReference type="Proteomes" id="UP000287394">
    <property type="component" value="Chromosome"/>
</dbReference>